<keyword evidence="4" id="KW-1185">Reference proteome</keyword>
<name>A0A561R2Z3_9HYPH</name>
<dbReference type="GO" id="GO:0008658">
    <property type="term" value="F:penicillin binding"/>
    <property type="evidence" value="ECO:0007669"/>
    <property type="project" value="InterPro"/>
</dbReference>
<dbReference type="Proteomes" id="UP000320653">
    <property type="component" value="Unassembled WGS sequence"/>
</dbReference>
<dbReference type="InterPro" id="IPR012338">
    <property type="entry name" value="Beta-lactam/transpept-like"/>
</dbReference>
<feature type="domain" description="Penicillin-binding protein transpeptidase" evidence="2">
    <location>
        <begin position="42"/>
        <end position="254"/>
    </location>
</feature>
<organism evidence="3 4">
    <name type="scientific">Neorhizobium alkalisoli</name>
    <dbReference type="NCBI Taxonomy" id="528178"/>
    <lineage>
        <taxon>Bacteria</taxon>
        <taxon>Pseudomonadati</taxon>
        <taxon>Pseudomonadota</taxon>
        <taxon>Alphaproteobacteria</taxon>
        <taxon>Hyphomicrobiales</taxon>
        <taxon>Rhizobiaceae</taxon>
        <taxon>Rhizobium/Agrobacterium group</taxon>
        <taxon>Neorhizobium</taxon>
    </lineage>
</organism>
<dbReference type="Pfam" id="PF00905">
    <property type="entry name" value="Transpeptidase"/>
    <property type="match status" value="1"/>
</dbReference>
<dbReference type="NCBIfam" id="NF000270">
    <property type="entry name" value="bla_class_D_alt"/>
    <property type="match status" value="1"/>
</dbReference>
<reference evidence="3 4" key="1">
    <citation type="submission" date="2019-06" db="EMBL/GenBank/DDBJ databases">
        <title>Sorghum-associated microbial communities from plants grown in Nebraska, USA.</title>
        <authorList>
            <person name="Schachtman D."/>
        </authorList>
    </citation>
    <scope>NUCLEOTIDE SEQUENCE [LARGE SCALE GENOMIC DNA]</scope>
    <source>
        <strain evidence="3 4">1225</strain>
    </source>
</reference>
<protein>
    <submittedName>
        <fullName evidence="3">Beta-lactamase class D</fullName>
    </submittedName>
</protein>
<comment type="caution">
    <text evidence="3">The sequence shown here is derived from an EMBL/GenBank/DDBJ whole genome shotgun (WGS) entry which is preliminary data.</text>
</comment>
<feature type="chain" id="PRO_5021945693" evidence="1">
    <location>
        <begin position="27"/>
        <end position="278"/>
    </location>
</feature>
<gene>
    <name evidence="3" type="ORF">FHW37_102609</name>
</gene>
<evidence type="ECO:0000313" key="3">
    <source>
        <dbReference type="EMBL" id="TWF56969.1"/>
    </source>
</evidence>
<feature type="signal peptide" evidence="1">
    <location>
        <begin position="1"/>
        <end position="26"/>
    </location>
</feature>
<keyword evidence="1" id="KW-0732">Signal</keyword>
<proteinExistence type="predicted"/>
<dbReference type="AlphaFoldDB" id="A0A561R2Z3"/>
<sequence>MAFRKTGRIVGILAFFLTIAATSPMAATASAAEPLRCTVIADAASGATLYRQGSCAEAVYPQSTFKLPLAMMGYDAGILTDAHTPLWPYQAKFNRSKREQKDTDPTIWERDSIVWYSQEVTRRLGKQKFADYTARFSYGNHDVSGGPGKTDGLTEAWLMSSLKISADQQVAFLRRFLNGQLPISRKAQENTMAIVPHFSADGGWDVQGKTGAGWMRDAAGKTDRDRPLGWFVGWAVKDGRRVVFARLLVDTKRYPDDPISYVVRDSLIADLPKLVGGQ</sequence>
<dbReference type="InterPro" id="IPR001460">
    <property type="entry name" value="PCN-bd_Tpept"/>
</dbReference>
<dbReference type="RefSeq" id="WP_145635083.1">
    <property type="nucleotide sequence ID" value="NZ_VIWP01000002.1"/>
</dbReference>
<dbReference type="EMBL" id="VIWP01000002">
    <property type="protein sequence ID" value="TWF56969.1"/>
    <property type="molecule type" value="Genomic_DNA"/>
</dbReference>
<dbReference type="SUPFAM" id="SSF56601">
    <property type="entry name" value="beta-lactamase/transpeptidase-like"/>
    <property type="match status" value="1"/>
</dbReference>
<evidence type="ECO:0000259" key="2">
    <source>
        <dbReference type="Pfam" id="PF00905"/>
    </source>
</evidence>
<dbReference type="Gene3D" id="3.40.710.10">
    <property type="entry name" value="DD-peptidase/beta-lactamase superfamily"/>
    <property type="match status" value="1"/>
</dbReference>
<evidence type="ECO:0000313" key="4">
    <source>
        <dbReference type="Proteomes" id="UP000320653"/>
    </source>
</evidence>
<dbReference type="OrthoDB" id="9762883at2"/>
<evidence type="ECO:0000256" key="1">
    <source>
        <dbReference type="SAM" id="SignalP"/>
    </source>
</evidence>
<accession>A0A561R2Z3</accession>